<accession>A0A9X2XQ01</accession>
<feature type="compositionally biased region" description="Polar residues" evidence="1">
    <location>
        <begin position="29"/>
        <end position="46"/>
    </location>
</feature>
<dbReference type="Proteomes" id="UP001155483">
    <property type="component" value="Unassembled WGS sequence"/>
</dbReference>
<evidence type="ECO:0000313" key="2">
    <source>
        <dbReference type="EMBL" id="MCU7552628.1"/>
    </source>
</evidence>
<feature type="region of interest" description="Disordered" evidence="1">
    <location>
        <begin position="27"/>
        <end position="46"/>
    </location>
</feature>
<organism evidence="2 3">
    <name type="scientific">Paraflavisolibacter caeni</name>
    <dbReference type="NCBI Taxonomy" id="2982496"/>
    <lineage>
        <taxon>Bacteria</taxon>
        <taxon>Pseudomonadati</taxon>
        <taxon>Bacteroidota</taxon>
        <taxon>Chitinophagia</taxon>
        <taxon>Chitinophagales</taxon>
        <taxon>Chitinophagaceae</taxon>
        <taxon>Paraflavisolibacter</taxon>
    </lineage>
</organism>
<sequence>MRIYFLLLVILFTGGKDAFVTVNGRHGTMPTTYNNEPTFSNSDSPL</sequence>
<reference evidence="2" key="2">
    <citation type="submission" date="2023-04" db="EMBL/GenBank/DDBJ databases">
        <title>Paracnuella aquatica gen. nov., sp. nov., a member of the family Chitinophagaceae isolated from a hot spring.</title>
        <authorList>
            <person name="Wang C."/>
        </authorList>
    </citation>
    <scope>NUCLEOTIDE SEQUENCE</scope>
    <source>
        <strain evidence="2">LB-8</strain>
    </source>
</reference>
<protein>
    <submittedName>
        <fullName evidence="2">Uncharacterized protein</fullName>
    </submittedName>
</protein>
<dbReference type="AlphaFoldDB" id="A0A9X2XQ01"/>
<keyword evidence="3" id="KW-1185">Reference proteome</keyword>
<gene>
    <name evidence="2" type="ORF">OCK74_26145</name>
</gene>
<comment type="caution">
    <text evidence="2">The sequence shown here is derived from an EMBL/GenBank/DDBJ whole genome shotgun (WGS) entry which is preliminary data.</text>
</comment>
<reference evidence="2" key="1">
    <citation type="submission" date="2022-09" db="EMBL/GenBank/DDBJ databases">
        <authorList>
            <person name="Yuan C."/>
            <person name="Ke Z."/>
        </authorList>
    </citation>
    <scope>NUCLEOTIDE SEQUENCE</scope>
    <source>
        <strain evidence="2">LB-8</strain>
    </source>
</reference>
<dbReference type="EMBL" id="JAOTIF010000039">
    <property type="protein sequence ID" value="MCU7552628.1"/>
    <property type="molecule type" value="Genomic_DNA"/>
</dbReference>
<proteinExistence type="predicted"/>
<evidence type="ECO:0000256" key="1">
    <source>
        <dbReference type="SAM" id="MobiDB-lite"/>
    </source>
</evidence>
<evidence type="ECO:0000313" key="3">
    <source>
        <dbReference type="Proteomes" id="UP001155483"/>
    </source>
</evidence>
<name>A0A9X2XQ01_9BACT</name>
<dbReference type="RefSeq" id="WP_279300065.1">
    <property type="nucleotide sequence ID" value="NZ_JAOTIF010000039.1"/>
</dbReference>